<evidence type="ECO:0000313" key="2">
    <source>
        <dbReference type="EMBL" id="MFB9627937.1"/>
    </source>
</evidence>
<protein>
    <submittedName>
        <fullName evidence="2">Glycosyltransferase family 2 protein</fullName>
    </submittedName>
</protein>
<dbReference type="PANTHER" id="PTHR43685">
    <property type="entry name" value="GLYCOSYLTRANSFERASE"/>
    <property type="match status" value="1"/>
</dbReference>
<dbReference type="PANTHER" id="PTHR43685:SF2">
    <property type="entry name" value="GLYCOSYLTRANSFERASE 2-LIKE DOMAIN-CONTAINING PROTEIN"/>
    <property type="match status" value="1"/>
</dbReference>
<dbReference type="RefSeq" id="WP_344986933.1">
    <property type="nucleotide sequence ID" value="NZ_BAAAXV010000001.1"/>
</dbReference>
<dbReference type="Proteomes" id="UP001589532">
    <property type="component" value="Unassembled WGS sequence"/>
</dbReference>
<dbReference type="InterPro" id="IPR001173">
    <property type="entry name" value="Glyco_trans_2-like"/>
</dbReference>
<gene>
    <name evidence="2" type="ORF">ACFFSA_33055</name>
</gene>
<keyword evidence="3" id="KW-1185">Reference proteome</keyword>
<accession>A0ABV5S8D5</accession>
<dbReference type="Gene3D" id="3.90.550.10">
    <property type="entry name" value="Spore Coat Polysaccharide Biosynthesis Protein SpsA, Chain A"/>
    <property type="match status" value="1"/>
</dbReference>
<dbReference type="Pfam" id="PF00535">
    <property type="entry name" value="Glycos_transf_2"/>
    <property type="match status" value="1"/>
</dbReference>
<reference evidence="2 3" key="1">
    <citation type="submission" date="2024-09" db="EMBL/GenBank/DDBJ databases">
        <authorList>
            <person name="Sun Q."/>
            <person name="Mori K."/>
        </authorList>
    </citation>
    <scope>NUCLEOTIDE SEQUENCE [LARGE SCALE GENOMIC DNA]</scope>
    <source>
        <strain evidence="2 3">JCM 3143</strain>
    </source>
</reference>
<sequence length="352" mass="38891">MSRVSVICPAYNRGAAIADTIASVQAQTLRDWELIVVSDGSDDDTDEVVSSLAERDDRVRLLRTRHHGHPSEPRNIGLAESKGEVIAYIDHDDRWLPRHLEHLTWALAGGAQLAATAATKVNAAGAVLDTTPPLQLCWHPDFQVMHALFEPTQAAHVAGLAEEVGGWRVSMTGLEDWDLWLRMADAGARCQTVAEATVLELVDPSTRQSMVITEHGWEIARFESMLAARAAYRALKDLRRVEAAREAMLKDVRAWYGSLAAEGELVVPIGWHTDRAEIDKALVDTVSRTPITSKELWPDMAIEQRDGHVALVHLVSSMTAEHAQRIGDLTRKVMRHQMALYADVLESGRVTA</sequence>
<proteinExistence type="predicted"/>
<evidence type="ECO:0000313" key="3">
    <source>
        <dbReference type="Proteomes" id="UP001589532"/>
    </source>
</evidence>
<dbReference type="InterPro" id="IPR029044">
    <property type="entry name" value="Nucleotide-diphossugar_trans"/>
</dbReference>
<dbReference type="InterPro" id="IPR050834">
    <property type="entry name" value="Glycosyltransf_2"/>
</dbReference>
<feature type="domain" description="Glycosyltransferase 2-like" evidence="1">
    <location>
        <begin position="5"/>
        <end position="111"/>
    </location>
</feature>
<dbReference type="SUPFAM" id="SSF53448">
    <property type="entry name" value="Nucleotide-diphospho-sugar transferases"/>
    <property type="match status" value="1"/>
</dbReference>
<name>A0ABV5S8D5_9ACTN</name>
<dbReference type="CDD" id="cd00761">
    <property type="entry name" value="Glyco_tranf_GTA_type"/>
    <property type="match status" value="1"/>
</dbReference>
<evidence type="ECO:0000259" key="1">
    <source>
        <dbReference type="Pfam" id="PF00535"/>
    </source>
</evidence>
<organism evidence="2 3">
    <name type="scientific">Nonomuraea helvata</name>
    <dbReference type="NCBI Taxonomy" id="37484"/>
    <lineage>
        <taxon>Bacteria</taxon>
        <taxon>Bacillati</taxon>
        <taxon>Actinomycetota</taxon>
        <taxon>Actinomycetes</taxon>
        <taxon>Streptosporangiales</taxon>
        <taxon>Streptosporangiaceae</taxon>
        <taxon>Nonomuraea</taxon>
    </lineage>
</organism>
<comment type="caution">
    <text evidence="2">The sequence shown here is derived from an EMBL/GenBank/DDBJ whole genome shotgun (WGS) entry which is preliminary data.</text>
</comment>
<dbReference type="EMBL" id="JBHMBW010000037">
    <property type="protein sequence ID" value="MFB9627937.1"/>
    <property type="molecule type" value="Genomic_DNA"/>
</dbReference>